<dbReference type="GO" id="GO:0004252">
    <property type="term" value="F:serine-type endopeptidase activity"/>
    <property type="evidence" value="ECO:0007669"/>
    <property type="project" value="TreeGrafter"/>
</dbReference>
<accession>A0A820NE28</accession>
<protein>
    <recommendedName>
        <fullName evidence="2">Peptidase S9 prolyl oligopeptidase catalytic domain-containing protein</fullName>
    </recommendedName>
</protein>
<feature type="domain" description="Peptidase S9 prolyl oligopeptidase catalytic" evidence="2">
    <location>
        <begin position="76"/>
        <end position="173"/>
    </location>
</feature>
<organism evidence="3 4">
    <name type="scientific">Adineta steineri</name>
    <dbReference type="NCBI Taxonomy" id="433720"/>
    <lineage>
        <taxon>Eukaryota</taxon>
        <taxon>Metazoa</taxon>
        <taxon>Spiralia</taxon>
        <taxon>Gnathifera</taxon>
        <taxon>Rotifera</taxon>
        <taxon>Eurotatoria</taxon>
        <taxon>Bdelloidea</taxon>
        <taxon>Adinetida</taxon>
        <taxon>Adinetidae</taxon>
        <taxon>Adineta</taxon>
    </lineage>
</organism>
<comment type="caution">
    <text evidence="3">The sequence shown here is derived from an EMBL/GenBank/DDBJ whole genome shotgun (WGS) entry which is preliminary data.</text>
</comment>
<dbReference type="PANTHER" id="PTHR42776:SF4">
    <property type="entry name" value="ACYLAMINO-ACID-RELEASING ENZYME"/>
    <property type="match status" value="1"/>
</dbReference>
<evidence type="ECO:0000313" key="3">
    <source>
        <dbReference type="EMBL" id="CAF4386306.1"/>
    </source>
</evidence>
<name>A0A820NE28_9BILA</name>
<dbReference type="Gene3D" id="3.40.50.1820">
    <property type="entry name" value="alpha/beta hydrolase"/>
    <property type="match status" value="1"/>
</dbReference>
<dbReference type="AlphaFoldDB" id="A0A820NE28"/>
<dbReference type="PANTHER" id="PTHR42776">
    <property type="entry name" value="SERINE PEPTIDASE S9 FAMILY MEMBER"/>
    <property type="match status" value="1"/>
</dbReference>
<proteinExistence type="predicted"/>
<evidence type="ECO:0000313" key="4">
    <source>
        <dbReference type="Proteomes" id="UP000663881"/>
    </source>
</evidence>
<dbReference type="InterPro" id="IPR001375">
    <property type="entry name" value="Peptidase_S9_cat"/>
</dbReference>
<dbReference type="Proteomes" id="UP000663881">
    <property type="component" value="Unassembled WGS sequence"/>
</dbReference>
<dbReference type="InterPro" id="IPR029058">
    <property type="entry name" value="AB_hydrolase_fold"/>
</dbReference>
<feature type="non-terminal residue" evidence="3">
    <location>
        <position position="1"/>
    </location>
</feature>
<dbReference type="EMBL" id="CAJOAY010025831">
    <property type="protein sequence ID" value="CAF4386306.1"/>
    <property type="molecule type" value="Genomic_DNA"/>
</dbReference>
<feature type="non-terminal residue" evidence="3">
    <location>
        <position position="174"/>
    </location>
</feature>
<gene>
    <name evidence="3" type="ORF">OKA104_LOCUS50634</name>
</gene>
<dbReference type="Pfam" id="PF00326">
    <property type="entry name" value="Peptidase_S9"/>
    <property type="match status" value="1"/>
</dbReference>
<keyword evidence="1" id="KW-0378">Hydrolase</keyword>
<evidence type="ECO:0000259" key="2">
    <source>
        <dbReference type="Pfam" id="PF00326"/>
    </source>
</evidence>
<sequence length="174" mass="19349">NGWHLIVQHEFKKEEKNQIVWNIDRFFPDNETIPVESIYVHTRDTQTKRPLMVLIHGGPNSVISLDYYVGVVAYIGLGFDLLIVNYRGSLGFGQASVDKLLGNISKTDVGDCHEAIQRCLKYTEPSRPVVLIGGSHAGVIIGCLIGEYPDEYAVAVLRNPVTDLLHVYATSDIP</sequence>
<dbReference type="SUPFAM" id="SSF53474">
    <property type="entry name" value="alpha/beta-Hydrolases"/>
    <property type="match status" value="1"/>
</dbReference>
<evidence type="ECO:0000256" key="1">
    <source>
        <dbReference type="ARBA" id="ARBA00022801"/>
    </source>
</evidence>
<reference evidence="3" key="1">
    <citation type="submission" date="2021-02" db="EMBL/GenBank/DDBJ databases">
        <authorList>
            <person name="Nowell W R."/>
        </authorList>
    </citation>
    <scope>NUCLEOTIDE SEQUENCE</scope>
</reference>
<dbReference type="GO" id="GO:0006508">
    <property type="term" value="P:proteolysis"/>
    <property type="evidence" value="ECO:0007669"/>
    <property type="project" value="InterPro"/>
</dbReference>